<dbReference type="Gene3D" id="3.30.70.100">
    <property type="match status" value="1"/>
</dbReference>
<dbReference type="EMBL" id="CP046902">
    <property type="protein sequence ID" value="QGZ31830.1"/>
    <property type="molecule type" value="Genomic_DNA"/>
</dbReference>
<name>A0A6I6LRG9_STUST</name>
<dbReference type="RefSeq" id="WP_158189272.1">
    <property type="nucleotide sequence ID" value="NZ_CP046902.1"/>
</dbReference>
<evidence type="ECO:0000259" key="1">
    <source>
        <dbReference type="Pfam" id="PF03992"/>
    </source>
</evidence>
<dbReference type="OrthoDB" id="9798157at2"/>
<dbReference type="GO" id="GO:0004497">
    <property type="term" value="F:monooxygenase activity"/>
    <property type="evidence" value="ECO:0007669"/>
    <property type="project" value="UniProtKB-KW"/>
</dbReference>
<sequence length="111" mass="12821">MIYEIAVLPVHQERVERFKRAFAEVEPLLKRATGYGGHLLAQGIETPQVLNLIVRWRSLTDHKDFEAGKDHQVFMNALEDYFSEEPTVYHIEGAPFTFAEHNVQSSFFDQA</sequence>
<feature type="domain" description="ABM" evidence="1">
    <location>
        <begin position="1"/>
        <end position="76"/>
    </location>
</feature>
<proteinExistence type="predicted"/>
<dbReference type="InterPro" id="IPR007138">
    <property type="entry name" value="ABM_dom"/>
</dbReference>
<evidence type="ECO:0000313" key="3">
    <source>
        <dbReference type="Proteomes" id="UP000438983"/>
    </source>
</evidence>
<organism evidence="2 3">
    <name type="scientific">Stutzerimonas stutzeri</name>
    <name type="common">Pseudomonas stutzeri</name>
    <dbReference type="NCBI Taxonomy" id="316"/>
    <lineage>
        <taxon>Bacteria</taxon>
        <taxon>Pseudomonadati</taxon>
        <taxon>Pseudomonadota</taxon>
        <taxon>Gammaproteobacteria</taxon>
        <taxon>Pseudomonadales</taxon>
        <taxon>Pseudomonadaceae</taxon>
        <taxon>Stutzerimonas</taxon>
    </lineage>
</organism>
<dbReference type="InterPro" id="IPR011008">
    <property type="entry name" value="Dimeric_a/b-barrel"/>
</dbReference>
<dbReference type="Pfam" id="PF03992">
    <property type="entry name" value="ABM"/>
    <property type="match status" value="1"/>
</dbReference>
<dbReference type="AlphaFoldDB" id="A0A6I6LRG9"/>
<protein>
    <submittedName>
        <fullName evidence="2">Antibiotic biosynthesis monooxygenase</fullName>
    </submittedName>
</protein>
<evidence type="ECO:0000313" key="2">
    <source>
        <dbReference type="EMBL" id="QGZ31830.1"/>
    </source>
</evidence>
<gene>
    <name evidence="2" type="ORF">GQA94_17865</name>
</gene>
<keyword evidence="2" id="KW-0560">Oxidoreductase</keyword>
<dbReference type="SUPFAM" id="SSF54909">
    <property type="entry name" value="Dimeric alpha+beta barrel"/>
    <property type="match status" value="1"/>
</dbReference>
<dbReference type="Proteomes" id="UP000438983">
    <property type="component" value="Chromosome"/>
</dbReference>
<reference evidence="2 3" key="1">
    <citation type="submission" date="2019-12" db="EMBL/GenBank/DDBJ databases">
        <title>Complete genome sequence of Pseudomonas stutzeri.</title>
        <authorList>
            <person name="Lim S.R."/>
            <person name="Kim J.H."/>
        </authorList>
    </citation>
    <scope>NUCLEOTIDE SEQUENCE [LARGE SCALE GENOMIC DNA]</scope>
    <source>
        <strain evidence="2 3">PM101005</strain>
    </source>
</reference>
<keyword evidence="2" id="KW-0503">Monooxygenase</keyword>
<accession>A0A6I6LRG9</accession>